<comment type="caution">
    <text evidence="2">The sequence shown here is derived from an EMBL/GenBank/DDBJ whole genome shotgun (WGS) entry which is preliminary data.</text>
</comment>
<dbReference type="PANTHER" id="PTHR45902">
    <property type="entry name" value="LATROPHILIN RECEPTOR-LIKE PROTEIN A"/>
    <property type="match status" value="1"/>
</dbReference>
<dbReference type="PANTHER" id="PTHR45902:SF1">
    <property type="entry name" value="LATROPHILIN RECEPTOR-LIKE PROTEIN A"/>
    <property type="match status" value="1"/>
</dbReference>
<reference evidence="2 3" key="1">
    <citation type="journal article" date="2021" name="Elife">
        <title>Chloroplast acquisition without the gene transfer in kleptoplastic sea slugs, Plakobranchus ocellatus.</title>
        <authorList>
            <person name="Maeda T."/>
            <person name="Takahashi S."/>
            <person name="Yoshida T."/>
            <person name="Shimamura S."/>
            <person name="Takaki Y."/>
            <person name="Nagai Y."/>
            <person name="Toyoda A."/>
            <person name="Suzuki Y."/>
            <person name="Arimoto A."/>
            <person name="Ishii H."/>
            <person name="Satoh N."/>
            <person name="Nishiyama T."/>
            <person name="Hasebe M."/>
            <person name="Maruyama T."/>
            <person name="Minagawa J."/>
            <person name="Obokata J."/>
            <person name="Shigenobu S."/>
        </authorList>
    </citation>
    <scope>NUCLEOTIDE SEQUENCE [LARGE SCALE GENOMIC DNA]</scope>
</reference>
<evidence type="ECO:0000256" key="1">
    <source>
        <dbReference type="SAM" id="SignalP"/>
    </source>
</evidence>
<name>A0AAV4F0C7_9GAST</name>
<organism evidence="2 3">
    <name type="scientific">Elysia marginata</name>
    <dbReference type="NCBI Taxonomy" id="1093978"/>
    <lineage>
        <taxon>Eukaryota</taxon>
        <taxon>Metazoa</taxon>
        <taxon>Spiralia</taxon>
        <taxon>Lophotrochozoa</taxon>
        <taxon>Mollusca</taxon>
        <taxon>Gastropoda</taxon>
        <taxon>Heterobranchia</taxon>
        <taxon>Euthyneura</taxon>
        <taxon>Panpulmonata</taxon>
        <taxon>Sacoglossa</taxon>
        <taxon>Placobranchoidea</taxon>
        <taxon>Plakobranchidae</taxon>
        <taxon>Elysia</taxon>
    </lineage>
</organism>
<evidence type="ECO:0000313" key="2">
    <source>
        <dbReference type="EMBL" id="GFR66496.1"/>
    </source>
</evidence>
<protein>
    <recommendedName>
        <fullName evidence="4">SMB domain-containing protein</fullName>
    </recommendedName>
</protein>
<sequence>MQLSTRTSIILWSCLFVCHDQRLTQTWDYKTEHWEDFHIRFCGMVCDNGNGTFEYLHEYLCPLPSCVKCDCAPTCSILGTCCPYGSLQPNGTFIRLEDKPDQFQPPPPYPEQIHCAQLPLGDIFLGYLQVGSCPPIVDGTPAKDLSLVQTRKLCAMDPDKTPDLDSLLPYIDVRNGILFKNKFCAICNGYEVSKGCNVSGSSSDIRACGNKLAVPWPLHVDCFHYQELYSSTLELDFARAASSNRMCSIFYDEAPSVNQPRKCYVDPPDNYENYANCSEPMRSLCRDLNDAYLAVSGFKNLFCAMCHGIEPVLEGPIYGCYISNGFSGETPYIISNRKSPLTLLLGVSQTTKSYQSTLQNECSSEIEWMDKDVSRLVLKK</sequence>
<dbReference type="InterPro" id="IPR053231">
    <property type="entry name" value="GPCR_LN-TM7"/>
</dbReference>
<dbReference type="AlphaFoldDB" id="A0AAV4F0C7"/>
<keyword evidence="3" id="KW-1185">Reference proteome</keyword>
<feature type="signal peptide" evidence="1">
    <location>
        <begin position="1"/>
        <end position="20"/>
    </location>
</feature>
<accession>A0AAV4F0C7</accession>
<dbReference type="EMBL" id="BMAT01007546">
    <property type="protein sequence ID" value="GFR66496.1"/>
    <property type="molecule type" value="Genomic_DNA"/>
</dbReference>
<feature type="chain" id="PRO_5043382948" description="SMB domain-containing protein" evidence="1">
    <location>
        <begin position="21"/>
        <end position="380"/>
    </location>
</feature>
<evidence type="ECO:0000313" key="3">
    <source>
        <dbReference type="Proteomes" id="UP000762676"/>
    </source>
</evidence>
<proteinExistence type="predicted"/>
<gene>
    <name evidence="2" type="ORF">ElyMa_003683500</name>
</gene>
<keyword evidence="1" id="KW-0732">Signal</keyword>
<dbReference type="Proteomes" id="UP000762676">
    <property type="component" value="Unassembled WGS sequence"/>
</dbReference>
<evidence type="ECO:0008006" key="4">
    <source>
        <dbReference type="Google" id="ProtNLM"/>
    </source>
</evidence>